<evidence type="ECO:0000256" key="2">
    <source>
        <dbReference type="ARBA" id="ARBA00023002"/>
    </source>
</evidence>
<dbReference type="AlphaFoldDB" id="A0A8H3G1J9"/>
<keyword evidence="2" id="KW-0560">Oxidoreductase</keyword>
<organism evidence="3 4">
    <name type="scientific">Imshaugia aleurites</name>
    <dbReference type="NCBI Taxonomy" id="172621"/>
    <lineage>
        <taxon>Eukaryota</taxon>
        <taxon>Fungi</taxon>
        <taxon>Dikarya</taxon>
        <taxon>Ascomycota</taxon>
        <taxon>Pezizomycotina</taxon>
        <taxon>Lecanoromycetes</taxon>
        <taxon>OSLEUM clade</taxon>
        <taxon>Lecanoromycetidae</taxon>
        <taxon>Lecanorales</taxon>
        <taxon>Lecanorineae</taxon>
        <taxon>Parmeliaceae</taxon>
        <taxon>Imshaugia</taxon>
    </lineage>
</organism>
<dbReference type="InterPro" id="IPR036291">
    <property type="entry name" value="NAD(P)-bd_dom_sf"/>
</dbReference>
<comment type="caution">
    <text evidence="3">The sequence shown here is derived from an EMBL/GenBank/DDBJ whole genome shotgun (WGS) entry which is preliminary data.</text>
</comment>
<gene>
    <name evidence="3" type="ORF">IMSHALPRED_008637</name>
</gene>
<name>A0A8H3G1J9_9LECA</name>
<dbReference type="PANTHER" id="PTHR24320:SF272">
    <property type="entry name" value="NAD(P)-BINDING ROSSMANN-FOLD SUPERFAMILY PROTEIN"/>
    <property type="match status" value="1"/>
</dbReference>
<dbReference type="EMBL" id="CAJPDT010000061">
    <property type="protein sequence ID" value="CAF9931468.1"/>
    <property type="molecule type" value="Genomic_DNA"/>
</dbReference>
<protein>
    <recommendedName>
        <fullName evidence="5">NAD(P)-binding protein</fullName>
    </recommendedName>
</protein>
<dbReference type="GO" id="GO:0016491">
    <property type="term" value="F:oxidoreductase activity"/>
    <property type="evidence" value="ECO:0007669"/>
    <property type="project" value="UniProtKB-KW"/>
</dbReference>
<comment type="similarity">
    <text evidence="1">Belongs to the short-chain dehydrogenases/reductases (SDR) family.</text>
</comment>
<dbReference type="SUPFAM" id="SSF51735">
    <property type="entry name" value="NAD(P)-binding Rossmann-fold domains"/>
    <property type="match status" value="1"/>
</dbReference>
<dbReference type="PRINTS" id="PR00081">
    <property type="entry name" value="GDHRDH"/>
</dbReference>
<evidence type="ECO:0000313" key="4">
    <source>
        <dbReference type="Proteomes" id="UP000664534"/>
    </source>
</evidence>
<proteinExistence type="inferred from homology"/>
<dbReference type="OrthoDB" id="191139at2759"/>
<evidence type="ECO:0000256" key="1">
    <source>
        <dbReference type="ARBA" id="ARBA00006484"/>
    </source>
</evidence>
<dbReference type="InterPro" id="IPR002347">
    <property type="entry name" value="SDR_fam"/>
</dbReference>
<evidence type="ECO:0000313" key="3">
    <source>
        <dbReference type="EMBL" id="CAF9931468.1"/>
    </source>
</evidence>
<dbReference type="Proteomes" id="UP000664534">
    <property type="component" value="Unassembled WGS sequence"/>
</dbReference>
<dbReference type="Gene3D" id="3.40.50.720">
    <property type="entry name" value="NAD(P)-binding Rossmann-like Domain"/>
    <property type="match status" value="1"/>
</dbReference>
<evidence type="ECO:0008006" key="5">
    <source>
        <dbReference type="Google" id="ProtNLM"/>
    </source>
</evidence>
<dbReference type="PANTHER" id="PTHR24320">
    <property type="entry name" value="RETINOL DEHYDROGENASE"/>
    <property type="match status" value="1"/>
</dbReference>
<keyword evidence="4" id="KW-1185">Reference proteome</keyword>
<reference evidence="3" key="1">
    <citation type="submission" date="2021-03" db="EMBL/GenBank/DDBJ databases">
        <authorList>
            <person name="Tagirdzhanova G."/>
        </authorList>
    </citation>
    <scope>NUCLEOTIDE SEQUENCE</scope>
</reference>
<dbReference type="Pfam" id="PF00106">
    <property type="entry name" value="adh_short"/>
    <property type="match status" value="1"/>
</dbReference>
<sequence>MLGSPTSKYYSVHVTPRGANDARPTALRIVNDEKLEGKWADKVIMVTGGSAFVGAETVRALHATGATVYMTVRDTAKAQKVIDDIFKSDPTNKAPIYMITMTLDELDSVRQGAEKFLKQSGNKLNLLVCNAGVMATPYALTRDGYETQFATNYLSHFLLFQLLKPALLASSTPAYNSRVVMVASESHRMGEVRFQDYSFTQGYHPVKAYGQSKTATIYMANTIDRRFGAEGLHALSLHPGAIRSNLTAHVRKFADPMWELPAVKAREKTAAQGAATIVYAAVSRDWEGNGGRYLSNCMEMGPCLGKEGIEVMDEGYAPWAYDQEKEDKLWADSLKMVGIEEESEE</sequence>
<accession>A0A8H3G1J9</accession>